<proteinExistence type="predicted"/>
<keyword evidence="1" id="KW-0489">Methyltransferase</keyword>
<keyword evidence="1" id="KW-0808">Transferase</keyword>
<dbReference type="EMBL" id="JBITYG010000003">
    <property type="protein sequence ID" value="MFI9101670.1"/>
    <property type="molecule type" value="Genomic_DNA"/>
</dbReference>
<organism evidence="1 2">
    <name type="scientific">Streptomyces fildesensis</name>
    <dbReference type="NCBI Taxonomy" id="375757"/>
    <lineage>
        <taxon>Bacteria</taxon>
        <taxon>Bacillati</taxon>
        <taxon>Actinomycetota</taxon>
        <taxon>Actinomycetes</taxon>
        <taxon>Kitasatosporales</taxon>
        <taxon>Streptomycetaceae</taxon>
        <taxon>Streptomyces</taxon>
    </lineage>
</organism>
<dbReference type="SUPFAM" id="SSF53335">
    <property type="entry name" value="S-adenosyl-L-methionine-dependent methyltransferases"/>
    <property type="match status" value="1"/>
</dbReference>
<evidence type="ECO:0000313" key="1">
    <source>
        <dbReference type="EMBL" id="MFI9101670.1"/>
    </source>
</evidence>
<dbReference type="Proteomes" id="UP001614394">
    <property type="component" value="Unassembled WGS sequence"/>
</dbReference>
<protein>
    <submittedName>
        <fullName evidence="1">DNA methylase</fullName>
    </submittedName>
</protein>
<dbReference type="GO" id="GO:0008168">
    <property type="term" value="F:methyltransferase activity"/>
    <property type="evidence" value="ECO:0007669"/>
    <property type="project" value="UniProtKB-KW"/>
</dbReference>
<evidence type="ECO:0000313" key="2">
    <source>
        <dbReference type="Proteomes" id="UP001614394"/>
    </source>
</evidence>
<gene>
    <name evidence="1" type="ORF">ACIGXA_14215</name>
</gene>
<sequence>MTQPTGLRRPRLLDAFCCIGGAARGYQQAGFHVTGIDLRPMPDYCGDVFIQGDAVEYIRAHGAEYDFIHASPPCQGEGAPTKGSNAARNALLGRDHPRLIAPTRTALDGTGRPYVMENVAGSEVRKDLRLCGEQFGLAVLMHRYFELGGWSTPRPAHPAHRGRVRGWRHGAYYDGPYIAAYGKGGGKGSVQEIQQAKGIDWSADHFNLREALPPAYTRWIADAFLASMTEVAA</sequence>
<dbReference type="RefSeq" id="WP_399648325.1">
    <property type="nucleotide sequence ID" value="NZ_JBITYG010000003.1"/>
</dbReference>
<dbReference type="Gene3D" id="3.40.50.150">
    <property type="entry name" value="Vaccinia Virus protein VP39"/>
    <property type="match status" value="1"/>
</dbReference>
<dbReference type="GO" id="GO:0032259">
    <property type="term" value="P:methylation"/>
    <property type="evidence" value="ECO:0007669"/>
    <property type="project" value="UniProtKB-KW"/>
</dbReference>
<keyword evidence="2" id="KW-1185">Reference proteome</keyword>
<name>A0ABW8C8I0_9ACTN</name>
<comment type="caution">
    <text evidence="1">The sequence shown here is derived from an EMBL/GenBank/DDBJ whole genome shotgun (WGS) entry which is preliminary data.</text>
</comment>
<accession>A0ABW8C8I0</accession>
<reference evidence="1 2" key="1">
    <citation type="submission" date="2024-10" db="EMBL/GenBank/DDBJ databases">
        <title>The Natural Products Discovery Center: Release of the First 8490 Sequenced Strains for Exploring Actinobacteria Biosynthetic Diversity.</title>
        <authorList>
            <person name="Kalkreuter E."/>
            <person name="Kautsar S.A."/>
            <person name="Yang D."/>
            <person name="Bader C.D."/>
            <person name="Teijaro C.N."/>
            <person name="Fluegel L."/>
            <person name="Davis C.M."/>
            <person name="Simpson J.R."/>
            <person name="Lauterbach L."/>
            <person name="Steele A.D."/>
            <person name="Gui C."/>
            <person name="Meng S."/>
            <person name="Li G."/>
            <person name="Viehrig K."/>
            <person name="Ye F."/>
            <person name="Su P."/>
            <person name="Kiefer A.F."/>
            <person name="Nichols A."/>
            <person name="Cepeda A.J."/>
            <person name="Yan W."/>
            <person name="Fan B."/>
            <person name="Jiang Y."/>
            <person name="Adhikari A."/>
            <person name="Zheng C.-J."/>
            <person name="Schuster L."/>
            <person name="Cowan T.M."/>
            <person name="Smanski M.J."/>
            <person name="Chevrette M.G."/>
            <person name="De Carvalho L.P.S."/>
            <person name="Shen B."/>
        </authorList>
    </citation>
    <scope>NUCLEOTIDE SEQUENCE [LARGE SCALE GENOMIC DNA]</scope>
    <source>
        <strain evidence="1 2">NPDC053399</strain>
    </source>
</reference>
<dbReference type="InterPro" id="IPR029063">
    <property type="entry name" value="SAM-dependent_MTases_sf"/>
</dbReference>